<sequence>MGERRDRTRLTDAEADRLLDGGGRRHDLRRLLDAAGAPGSARELRGESAARSAFAAAVATPPPAARRPRLVAVRTVLATLAVAGTASGGVALAAQSSTPAPAAPTRTLTPGPGPGSAQPGAVAGNAADAAASEIAGSGAPVNGARAEPPHAVTGADIAAGVVGVVGGCGPAACGPPAGPQPDSPGAPGTATPAPAAGPPGQSRRAETPAGPKKEKSKGENKDQGAG</sequence>
<dbReference type="EMBL" id="FNBE01000020">
    <property type="protein sequence ID" value="SDH22142.1"/>
    <property type="molecule type" value="Genomic_DNA"/>
</dbReference>
<feature type="compositionally biased region" description="Low complexity" evidence="1">
    <location>
        <begin position="185"/>
        <end position="200"/>
    </location>
</feature>
<name>A0A1G8AM82_PSEOR</name>
<feature type="region of interest" description="Disordered" evidence="1">
    <location>
        <begin position="36"/>
        <end position="62"/>
    </location>
</feature>
<evidence type="ECO:0000313" key="3">
    <source>
        <dbReference type="Proteomes" id="UP000198967"/>
    </source>
</evidence>
<feature type="region of interest" description="Disordered" evidence="1">
    <location>
        <begin position="168"/>
        <end position="226"/>
    </location>
</feature>
<protein>
    <submittedName>
        <fullName evidence="2">DNA segregation ATPase FtsK/SpoIIIE, S-DNA-T family</fullName>
    </submittedName>
</protein>
<keyword evidence="3" id="KW-1185">Reference proteome</keyword>
<feature type="region of interest" description="Disordered" evidence="1">
    <location>
        <begin position="97"/>
        <end position="129"/>
    </location>
</feature>
<accession>A0A1G8AM82</accession>
<proteinExistence type="predicted"/>
<feature type="region of interest" description="Disordered" evidence="1">
    <location>
        <begin position="1"/>
        <end position="24"/>
    </location>
</feature>
<reference evidence="2 3" key="1">
    <citation type="submission" date="2016-10" db="EMBL/GenBank/DDBJ databases">
        <authorList>
            <person name="de Groot N.N."/>
        </authorList>
    </citation>
    <scope>NUCLEOTIDE SEQUENCE [LARGE SCALE GENOMIC DNA]</scope>
    <source>
        <strain evidence="2 3">CGMCC 4.3143</strain>
    </source>
</reference>
<evidence type="ECO:0000313" key="2">
    <source>
        <dbReference type="EMBL" id="SDH22142.1"/>
    </source>
</evidence>
<dbReference type="AlphaFoldDB" id="A0A1G8AM82"/>
<gene>
    <name evidence="2" type="ORF">SAMN05216377_12094</name>
</gene>
<feature type="compositionally biased region" description="Low complexity" evidence="1">
    <location>
        <begin position="49"/>
        <end position="59"/>
    </location>
</feature>
<evidence type="ECO:0000256" key="1">
    <source>
        <dbReference type="SAM" id="MobiDB-lite"/>
    </source>
</evidence>
<dbReference type="RefSeq" id="WP_093089241.1">
    <property type="nucleotide sequence ID" value="NZ_FNBE01000020.1"/>
</dbReference>
<feature type="compositionally biased region" description="Basic and acidic residues" evidence="1">
    <location>
        <begin position="203"/>
        <end position="226"/>
    </location>
</feature>
<dbReference type="Proteomes" id="UP000198967">
    <property type="component" value="Unassembled WGS sequence"/>
</dbReference>
<dbReference type="STRING" id="366584.SAMN05216377_12094"/>
<organism evidence="2 3">
    <name type="scientific">Pseudonocardia oroxyli</name>
    <dbReference type="NCBI Taxonomy" id="366584"/>
    <lineage>
        <taxon>Bacteria</taxon>
        <taxon>Bacillati</taxon>
        <taxon>Actinomycetota</taxon>
        <taxon>Actinomycetes</taxon>
        <taxon>Pseudonocardiales</taxon>
        <taxon>Pseudonocardiaceae</taxon>
        <taxon>Pseudonocardia</taxon>
    </lineage>
</organism>